<dbReference type="Proteomes" id="UP000182400">
    <property type="component" value="Unassembled WGS sequence"/>
</dbReference>
<proteinExistence type="predicted"/>
<dbReference type="GO" id="GO:0005524">
    <property type="term" value="F:ATP binding"/>
    <property type="evidence" value="ECO:0007669"/>
    <property type="project" value="UniProtKB-KW"/>
</dbReference>
<dbReference type="STRING" id="658457.SAMN05216601_103449"/>
<dbReference type="PANTHER" id="PTHR13504">
    <property type="entry name" value="FIDO DOMAIN-CONTAINING PROTEIN DDB_G0283145"/>
    <property type="match status" value="1"/>
</dbReference>
<evidence type="ECO:0000313" key="5">
    <source>
        <dbReference type="Proteomes" id="UP000182400"/>
    </source>
</evidence>
<sequence length="451" mass="51568">MIKYPPELVPNPFLSISKTCPEHVGEFLELSNALDQRGRYLHYDKLRFRLPAGLDHSLAWSVIKAARNRQLSDVISLGEPIKVCRMLLTPAMQMAISETDRHTTTAALEWMSTKIGEQKHIEYLLKDLVEDEAISSSQLEGAATTTKVAKDLLKRQRTPRTPDEKMILGNYRMMNFAWKSRDRELTIDLIAELHQVGVEGIDDDRYYPGAFRVNDDVVVEDGDGNIVHTPPPAAGLERRLSKLCEWVNSNHTDISSNNYIHPLIKASILHFAIGYEHPFRDGNGRVARSLFYWLMFKHEFAAFRYIAISTLLKSAPAQYGKSYLYTESDQMDLTYFLDFQARIIIRAISEFKKAYENTLKDMTEFNVFLYESGLYGKLSDKQKVILQVAKSGRAREFTATNVQDNLGCSYNTASSALNGLVENKLFQKQRQGREWVFSMIPAKEIIKSWSK</sequence>
<protein>
    <submittedName>
        <fullName evidence="4">Fic family protein</fullName>
    </submittedName>
</protein>
<feature type="domain" description="Fido" evidence="3">
    <location>
        <begin position="185"/>
        <end position="342"/>
    </location>
</feature>
<dbReference type="InterPro" id="IPR003812">
    <property type="entry name" value="Fido"/>
</dbReference>
<gene>
    <name evidence="4" type="ORF">SAMN05216601_103449</name>
</gene>
<dbReference type="EMBL" id="FOWP01000003">
    <property type="protein sequence ID" value="SFO94027.1"/>
    <property type="molecule type" value="Genomic_DNA"/>
</dbReference>
<dbReference type="InterPro" id="IPR040198">
    <property type="entry name" value="Fido_containing"/>
</dbReference>
<dbReference type="PANTHER" id="PTHR13504:SF38">
    <property type="entry name" value="FIDO DOMAIN-CONTAINING PROTEIN"/>
    <property type="match status" value="1"/>
</dbReference>
<reference evidence="4 5" key="1">
    <citation type="submission" date="2016-10" db="EMBL/GenBank/DDBJ databases">
        <authorList>
            <person name="de Groot N.N."/>
        </authorList>
    </citation>
    <scope>NUCLEOTIDE SEQUENCE [LARGE SCALE GENOMIC DNA]</scope>
    <source>
        <strain evidence="4 5">CCUG 59231</strain>
    </source>
</reference>
<evidence type="ECO:0000256" key="1">
    <source>
        <dbReference type="PIRSR" id="PIRSR640198-1"/>
    </source>
</evidence>
<feature type="binding site" evidence="2">
    <location>
        <begin position="281"/>
        <end position="288"/>
    </location>
    <ligand>
        <name>ATP</name>
        <dbReference type="ChEBI" id="CHEBI:30616"/>
    </ligand>
</feature>
<dbReference type="RefSeq" id="WP_074937939.1">
    <property type="nucleotide sequence ID" value="NZ_FOWP01000003.1"/>
</dbReference>
<dbReference type="AlphaFoldDB" id="A0A1I5L9U7"/>
<feature type="binding site" evidence="2">
    <location>
        <begin position="219"/>
        <end position="228"/>
    </location>
    <ligand>
        <name>ATP</name>
        <dbReference type="ChEBI" id="CHEBI:30616"/>
    </ligand>
</feature>
<keyword evidence="2" id="KW-0547">Nucleotide-binding</keyword>
<organism evidence="4 5">
    <name type="scientific">Ectopseudomonas composti</name>
    <dbReference type="NCBI Taxonomy" id="658457"/>
    <lineage>
        <taxon>Bacteria</taxon>
        <taxon>Pseudomonadati</taxon>
        <taxon>Pseudomonadota</taxon>
        <taxon>Gammaproteobacteria</taxon>
        <taxon>Pseudomonadales</taxon>
        <taxon>Pseudomonadaceae</taxon>
        <taxon>Ectopseudomonas</taxon>
    </lineage>
</organism>
<keyword evidence="2" id="KW-0067">ATP-binding</keyword>
<evidence type="ECO:0000259" key="3">
    <source>
        <dbReference type="PROSITE" id="PS51459"/>
    </source>
</evidence>
<accession>A0A1I5L9U7</accession>
<evidence type="ECO:0000313" key="4">
    <source>
        <dbReference type="EMBL" id="SFO94027.1"/>
    </source>
</evidence>
<dbReference type="Gene3D" id="1.10.3290.10">
    <property type="entry name" value="Fido-like domain"/>
    <property type="match status" value="1"/>
</dbReference>
<dbReference type="InterPro" id="IPR036597">
    <property type="entry name" value="Fido-like_dom_sf"/>
</dbReference>
<feature type="active site" evidence="1">
    <location>
        <position position="277"/>
    </location>
</feature>
<dbReference type="OrthoDB" id="9807853at2"/>
<dbReference type="PROSITE" id="PS51459">
    <property type="entry name" value="FIDO"/>
    <property type="match status" value="1"/>
</dbReference>
<evidence type="ECO:0000256" key="2">
    <source>
        <dbReference type="PIRSR" id="PIRSR640198-2"/>
    </source>
</evidence>
<name>A0A1I5L9U7_9GAMM</name>
<dbReference type="Pfam" id="PF02661">
    <property type="entry name" value="Fic"/>
    <property type="match status" value="1"/>
</dbReference>
<dbReference type="SUPFAM" id="SSF140931">
    <property type="entry name" value="Fic-like"/>
    <property type="match status" value="1"/>
</dbReference>